<dbReference type="Proteomes" id="UP001055811">
    <property type="component" value="Linkage Group LG04"/>
</dbReference>
<name>A0ACB9DXF4_CICIN</name>
<protein>
    <submittedName>
        <fullName evidence="1">Uncharacterized protein</fullName>
    </submittedName>
</protein>
<evidence type="ECO:0000313" key="1">
    <source>
        <dbReference type="EMBL" id="KAI3751008.1"/>
    </source>
</evidence>
<gene>
    <name evidence="1" type="ORF">L2E82_21997</name>
</gene>
<dbReference type="EMBL" id="CM042012">
    <property type="protein sequence ID" value="KAI3751008.1"/>
    <property type="molecule type" value="Genomic_DNA"/>
</dbReference>
<sequence length="113" mass="12081">MDLCLVGAAWFGGEVEFTLLGLECVCGEDEFPLRVTYIDKCGFTRNAGGKGPSERAFKDSDEVDFREALVDSPSTGQAAPMTGLTTLTTPFDCLFHTGFLAALLLPLLLEPSG</sequence>
<accession>A0ACB9DXF4</accession>
<reference evidence="1 2" key="2">
    <citation type="journal article" date="2022" name="Mol. Ecol. Resour.">
        <title>The genomes of chicory, endive, great burdock and yacon provide insights into Asteraceae paleo-polyploidization history and plant inulin production.</title>
        <authorList>
            <person name="Fan W."/>
            <person name="Wang S."/>
            <person name="Wang H."/>
            <person name="Wang A."/>
            <person name="Jiang F."/>
            <person name="Liu H."/>
            <person name="Zhao H."/>
            <person name="Xu D."/>
            <person name="Zhang Y."/>
        </authorList>
    </citation>
    <scope>NUCLEOTIDE SEQUENCE [LARGE SCALE GENOMIC DNA]</scope>
    <source>
        <strain evidence="2">cv. Punajuju</strain>
        <tissue evidence="1">Leaves</tissue>
    </source>
</reference>
<organism evidence="1 2">
    <name type="scientific">Cichorium intybus</name>
    <name type="common">Chicory</name>
    <dbReference type="NCBI Taxonomy" id="13427"/>
    <lineage>
        <taxon>Eukaryota</taxon>
        <taxon>Viridiplantae</taxon>
        <taxon>Streptophyta</taxon>
        <taxon>Embryophyta</taxon>
        <taxon>Tracheophyta</taxon>
        <taxon>Spermatophyta</taxon>
        <taxon>Magnoliopsida</taxon>
        <taxon>eudicotyledons</taxon>
        <taxon>Gunneridae</taxon>
        <taxon>Pentapetalae</taxon>
        <taxon>asterids</taxon>
        <taxon>campanulids</taxon>
        <taxon>Asterales</taxon>
        <taxon>Asteraceae</taxon>
        <taxon>Cichorioideae</taxon>
        <taxon>Cichorieae</taxon>
        <taxon>Cichoriinae</taxon>
        <taxon>Cichorium</taxon>
    </lineage>
</organism>
<proteinExistence type="predicted"/>
<comment type="caution">
    <text evidence="1">The sequence shown here is derived from an EMBL/GenBank/DDBJ whole genome shotgun (WGS) entry which is preliminary data.</text>
</comment>
<reference evidence="2" key="1">
    <citation type="journal article" date="2022" name="Mol. Ecol. Resour.">
        <title>The genomes of chicory, endive, great burdock and yacon provide insights into Asteraceae palaeo-polyploidization history and plant inulin production.</title>
        <authorList>
            <person name="Fan W."/>
            <person name="Wang S."/>
            <person name="Wang H."/>
            <person name="Wang A."/>
            <person name="Jiang F."/>
            <person name="Liu H."/>
            <person name="Zhao H."/>
            <person name="Xu D."/>
            <person name="Zhang Y."/>
        </authorList>
    </citation>
    <scope>NUCLEOTIDE SEQUENCE [LARGE SCALE GENOMIC DNA]</scope>
    <source>
        <strain evidence="2">cv. Punajuju</strain>
    </source>
</reference>
<keyword evidence="2" id="KW-1185">Reference proteome</keyword>
<evidence type="ECO:0000313" key="2">
    <source>
        <dbReference type="Proteomes" id="UP001055811"/>
    </source>
</evidence>